<dbReference type="PROSITE" id="PS00162">
    <property type="entry name" value="ALPHA_CA_1"/>
    <property type="match status" value="1"/>
</dbReference>
<evidence type="ECO:0000256" key="3">
    <source>
        <dbReference type="ARBA" id="ARBA00022723"/>
    </source>
</evidence>
<organism evidence="8 9">
    <name type="scientific">Tagetes erecta</name>
    <name type="common">African marigold</name>
    <dbReference type="NCBI Taxonomy" id="13708"/>
    <lineage>
        <taxon>Eukaryota</taxon>
        <taxon>Viridiplantae</taxon>
        <taxon>Streptophyta</taxon>
        <taxon>Embryophyta</taxon>
        <taxon>Tracheophyta</taxon>
        <taxon>Spermatophyta</taxon>
        <taxon>Magnoliopsida</taxon>
        <taxon>eudicotyledons</taxon>
        <taxon>Gunneridae</taxon>
        <taxon>Pentapetalae</taxon>
        <taxon>asterids</taxon>
        <taxon>campanulids</taxon>
        <taxon>Asterales</taxon>
        <taxon>Asteraceae</taxon>
        <taxon>Asteroideae</taxon>
        <taxon>Heliantheae alliance</taxon>
        <taxon>Tageteae</taxon>
        <taxon>Tagetes</taxon>
    </lineage>
</organism>
<dbReference type="CDD" id="cd03124">
    <property type="entry name" value="alpha_CA_prokaryotic_like"/>
    <property type="match status" value="1"/>
</dbReference>
<keyword evidence="4 6" id="KW-0862">Zinc</keyword>
<evidence type="ECO:0000256" key="4">
    <source>
        <dbReference type="ARBA" id="ARBA00022833"/>
    </source>
</evidence>
<feature type="chain" id="PRO_5041770577" description="Carbonic anhydrase" evidence="6">
    <location>
        <begin position="30"/>
        <end position="275"/>
    </location>
</feature>
<dbReference type="PROSITE" id="PS51144">
    <property type="entry name" value="ALPHA_CA_2"/>
    <property type="match status" value="1"/>
</dbReference>
<dbReference type="EMBL" id="JAUHHV010000004">
    <property type="protein sequence ID" value="KAK1426059.1"/>
    <property type="molecule type" value="Genomic_DNA"/>
</dbReference>
<dbReference type="PANTHER" id="PTHR18952:SF201">
    <property type="entry name" value="CARBONIC ANHYDRASE"/>
    <property type="match status" value="1"/>
</dbReference>
<proteinExistence type="inferred from homology"/>
<dbReference type="EC" id="4.2.1.1" evidence="2 6"/>
<keyword evidence="6" id="KW-0732">Signal</keyword>
<dbReference type="SUPFAM" id="SSF51069">
    <property type="entry name" value="Carbonic anhydrase"/>
    <property type="match status" value="1"/>
</dbReference>
<comment type="similarity">
    <text evidence="6">Belongs to the alpha-carbonic anhydrase family.</text>
</comment>
<dbReference type="InterPro" id="IPR036398">
    <property type="entry name" value="CA_dom_sf"/>
</dbReference>
<dbReference type="InterPro" id="IPR041891">
    <property type="entry name" value="Alpha_CA_prokaryot-like"/>
</dbReference>
<gene>
    <name evidence="8" type="ORF">QVD17_14727</name>
</gene>
<evidence type="ECO:0000313" key="9">
    <source>
        <dbReference type="Proteomes" id="UP001229421"/>
    </source>
</evidence>
<comment type="catalytic activity">
    <reaction evidence="6">
        <text>hydrogencarbonate + H(+) = CO2 + H2O</text>
        <dbReference type="Rhea" id="RHEA:10748"/>
        <dbReference type="ChEBI" id="CHEBI:15377"/>
        <dbReference type="ChEBI" id="CHEBI:15378"/>
        <dbReference type="ChEBI" id="CHEBI:16526"/>
        <dbReference type="ChEBI" id="CHEBI:17544"/>
        <dbReference type="EC" id="4.2.1.1"/>
    </reaction>
</comment>
<keyword evidence="9" id="KW-1185">Reference proteome</keyword>
<dbReference type="InterPro" id="IPR001148">
    <property type="entry name" value="CA_dom"/>
</dbReference>
<feature type="domain" description="Alpha-carbonic anhydrase" evidence="7">
    <location>
        <begin position="36"/>
        <end position="270"/>
    </location>
</feature>
<dbReference type="Pfam" id="PF00194">
    <property type="entry name" value="Carb_anhydrase"/>
    <property type="match status" value="1"/>
</dbReference>
<dbReference type="SMART" id="SM01057">
    <property type="entry name" value="Carb_anhydrase"/>
    <property type="match status" value="1"/>
</dbReference>
<dbReference type="PANTHER" id="PTHR18952">
    <property type="entry name" value="CARBONIC ANHYDRASE"/>
    <property type="match status" value="1"/>
</dbReference>
<evidence type="ECO:0000313" key="8">
    <source>
        <dbReference type="EMBL" id="KAK1426059.1"/>
    </source>
</evidence>
<feature type="signal peptide" evidence="6">
    <location>
        <begin position="1"/>
        <end position="29"/>
    </location>
</feature>
<dbReference type="AlphaFoldDB" id="A0AAD8KMZ8"/>
<dbReference type="InterPro" id="IPR023561">
    <property type="entry name" value="Carbonic_anhydrase_a-class"/>
</dbReference>
<protein>
    <recommendedName>
        <fullName evidence="2 6">Carbonic anhydrase</fullName>
        <ecNumber evidence="2 6">4.2.1.1</ecNumber>
    </recommendedName>
</protein>
<sequence>MMNMQSNFILTLGYLLFLLIFSHPSSTQAQEVEDEREFDYERGGPIGPERWGEIKKEWRLCSYGTMQSPIDTSSQRVKKVVSSYNMYRKYKPSNTTLNNRGHDITLQWDGDAGSVLVDDTEYALKQAHWHSPSEHTINGKIYDMEIHLVHVSIDNKITVIAVLYNIGKSDPFLSKLEVNITSMIDQKGKRVDSGIIDPSDIRISRRKYYRYIGSLTIPPCIEEVVWMISRETRTVSKDQLKLLREAVHDYAENNARPIQPDNKRDVVFYGQGSRL</sequence>
<keyword evidence="5 6" id="KW-0456">Lyase</keyword>
<evidence type="ECO:0000256" key="1">
    <source>
        <dbReference type="ARBA" id="ARBA00001947"/>
    </source>
</evidence>
<dbReference type="GO" id="GO:0006730">
    <property type="term" value="P:one-carbon metabolic process"/>
    <property type="evidence" value="ECO:0007669"/>
    <property type="project" value="TreeGrafter"/>
</dbReference>
<dbReference type="Proteomes" id="UP001229421">
    <property type="component" value="Unassembled WGS sequence"/>
</dbReference>
<evidence type="ECO:0000256" key="6">
    <source>
        <dbReference type="RuleBase" id="RU367011"/>
    </source>
</evidence>
<comment type="cofactor">
    <cofactor evidence="1 6">
        <name>Zn(2+)</name>
        <dbReference type="ChEBI" id="CHEBI:29105"/>
    </cofactor>
</comment>
<name>A0AAD8KMZ8_TARER</name>
<comment type="caution">
    <text evidence="8">The sequence shown here is derived from an EMBL/GenBank/DDBJ whole genome shotgun (WGS) entry which is preliminary data.</text>
</comment>
<accession>A0AAD8KMZ8</accession>
<keyword evidence="3 6" id="KW-0479">Metal-binding</keyword>
<evidence type="ECO:0000256" key="5">
    <source>
        <dbReference type="ARBA" id="ARBA00023239"/>
    </source>
</evidence>
<comment type="function">
    <text evidence="6">Reversible hydration of carbon dioxide.</text>
</comment>
<reference evidence="8" key="1">
    <citation type="journal article" date="2023" name="bioRxiv">
        <title>Improved chromosome-level genome assembly for marigold (Tagetes erecta).</title>
        <authorList>
            <person name="Jiang F."/>
            <person name="Yuan L."/>
            <person name="Wang S."/>
            <person name="Wang H."/>
            <person name="Xu D."/>
            <person name="Wang A."/>
            <person name="Fan W."/>
        </authorList>
    </citation>
    <scope>NUCLEOTIDE SEQUENCE</scope>
    <source>
        <strain evidence="8">WSJ</strain>
        <tissue evidence="8">Leaf</tissue>
    </source>
</reference>
<dbReference type="InterPro" id="IPR018338">
    <property type="entry name" value="Carbonic_anhydrase_a-class_CS"/>
</dbReference>
<evidence type="ECO:0000259" key="7">
    <source>
        <dbReference type="PROSITE" id="PS51144"/>
    </source>
</evidence>
<evidence type="ECO:0000256" key="2">
    <source>
        <dbReference type="ARBA" id="ARBA00012925"/>
    </source>
</evidence>
<dbReference type="GO" id="GO:0008270">
    <property type="term" value="F:zinc ion binding"/>
    <property type="evidence" value="ECO:0007669"/>
    <property type="project" value="UniProtKB-UniRule"/>
</dbReference>
<dbReference type="GO" id="GO:0004089">
    <property type="term" value="F:carbonate dehydratase activity"/>
    <property type="evidence" value="ECO:0007669"/>
    <property type="project" value="UniProtKB-UniRule"/>
</dbReference>
<dbReference type="Gene3D" id="3.10.200.10">
    <property type="entry name" value="Alpha carbonic anhydrase"/>
    <property type="match status" value="1"/>
</dbReference>